<comment type="subcellular location">
    <subcellularLocation>
        <location evidence="1">Mitochondrion</location>
    </subcellularLocation>
</comment>
<dbReference type="GO" id="GO:0005759">
    <property type="term" value="C:mitochondrial matrix"/>
    <property type="evidence" value="ECO:0007669"/>
    <property type="project" value="TreeGrafter"/>
</dbReference>
<dbReference type="GO" id="GO:0006391">
    <property type="term" value="P:transcription initiation at mitochondrial promoter"/>
    <property type="evidence" value="ECO:0007669"/>
    <property type="project" value="TreeGrafter"/>
</dbReference>
<keyword evidence="6 11" id="KW-0694">RNA-binding</keyword>
<keyword evidence="7" id="KW-0809">Transit peptide</keyword>
<comment type="similarity">
    <text evidence="11 12">Belongs to the class I-like SAM-binding methyltransferase superfamily. rRNA adenine N(6)-methyltransferase family.</text>
</comment>
<reference evidence="15" key="1">
    <citation type="submission" date="2017-01" db="EMBL/GenBank/DDBJ databases">
        <title>Comparative genomics of anhydrobiosis in the tardigrade Hypsibius dujardini.</title>
        <authorList>
            <person name="Yoshida Y."/>
            <person name="Koutsovoulos G."/>
            <person name="Laetsch D."/>
            <person name="Stevens L."/>
            <person name="Kumar S."/>
            <person name="Horikawa D."/>
            <person name="Ishino K."/>
            <person name="Komine S."/>
            <person name="Tomita M."/>
            <person name="Blaxter M."/>
            <person name="Arakawa K."/>
        </authorList>
    </citation>
    <scope>NUCLEOTIDE SEQUENCE [LARGE SCALE GENOMIC DNA]</scope>
    <source>
        <strain evidence="15">Z151</strain>
    </source>
</reference>
<keyword evidence="2 12" id="KW-0698">rRNA processing</keyword>
<evidence type="ECO:0000256" key="5">
    <source>
        <dbReference type="ARBA" id="ARBA00022691"/>
    </source>
</evidence>
<dbReference type="SUPFAM" id="SSF53335">
    <property type="entry name" value="S-adenosyl-L-methionine-dependent methyltransferases"/>
    <property type="match status" value="1"/>
</dbReference>
<dbReference type="EMBL" id="MTYJ01000133">
    <property type="protein sequence ID" value="OQV12973.1"/>
    <property type="molecule type" value="Genomic_DNA"/>
</dbReference>
<dbReference type="SMART" id="SM00650">
    <property type="entry name" value="rADc"/>
    <property type="match status" value="1"/>
</dbReference>
<dbReference type="EC" id="2.1.1.-" evidence="12"/>
<dbReference type="NCBIfam" id="TIGR00755">
    <property type="entry name" value="ksgA"/>
    <property type="match status" value="1"/>
</dbReference>
<dbReference type="InterPro" id="IPR011530">
    <property type="entry name" value="rRNA_adenine_dimethylase"/>
</dbReference>
<keyword evidence="15" id="KW-1185">Reference proteome</keyword>
<keyword evidence="8" id="KW-0805">Transcription regulation</keyword>
<evidence type="ECO:0000256" key="3">
    <source>
        <dbReference type="ARBA" id="ARBA00022603"/>
    </source>
</evidence>
<feature type="binding site" evidence="11">
    <location>
        <position position="68"/>
    </location>
    <ligand>
        <name>S-adenosyl-L-methionine</name>
        <dbReference type="ChEBI" id="CHEBI:59789"/>
    </ligand>
</feature>
<keyword evidence="10" id="KW-0804">Transcription</keyword>
<keyword evidence="3 11" id="KW-0489">Methyltransferase</keyword>
<dbReference type="PROSITE" id="PS01131">
    <property type="entry name" value="RRNA_A_DIMETH"/>
    <property type="match status" value="1"/>
</dbReference>
<dbReference type="PANTHER" id="PTHR11727">
    <property type="entry name" value="DIMETHYLADENOSINE TRANSFERASE"/>
    <property type="match status" value="1"/>
</dbReference>
<dbReference type="Proteomes" id="UP000192578">
    <property type="component" value="Unassembled WGS sequence"/>
</dbReference>
<evidence type="ECO:0000256" key="8">
    <source>
        <dbReference type="ARBA" id="ARBA00023015"/>
    </source>
</evidence>
<gene>
    <name evidence="14" type="ORF">BV898_12809</name>
</gene>
<feature type="binding site" evidence="11">
    <location>
        <position position="43"/>
    </location>
    <ligand>
        <name>S-adenosyl-L-methionine</name>
        <dbReference type="ChEBI" id="CHEBI:59789"/>
    </ligand>
</feature>
<sequence>MASSTIPRAAGLVVSRMPPMPTISDILRLYRLRALKHLGQNFLLNPRLIKKIVKSAGPIENCSVLEIGPGPGSLTRGILEAGVRDLTVIERDSRFMPVMKELQEACGIPMTIKQGDILREDLQSIFPEDTVRPWNSDELPPVHIIANLPFNISTPLAIRWLNDISTHSGMFRYGRVKMTLMFQHEVAQRMIAHPGNEQRSRLSVMCQNYCSVNYIFPIKGTSFLPKPEVDAGVVQLIPLKEPTIKQPFKMVEKVVRNIYNQRRHTLPHGVGTLFPKSHKHLSAEMLEMSGVEPTRKPFMLEVEEFGMLCAAYEKIVTENPIMAHYQFR</sequence>
<dbReference type="InterPro" id="IPR023165">
    <property type="entry name" value="rRNA_Ade_diMease-like_C"/>
</dbReference>
<evidence type="ECO:0000256" key="4">
    <source>
        <dbReference type="ARBA" id="ARBA00022679"/>
    </source>
</evidence>
<name>A0A1W0WCU2_HYPEX</name>
<keyword evidence="9" id="KW-0496">Mitochondrion</keyword>
<evidence type="ECO:0000256" key="10">
    <source>
        <dbReference type="ARBA" id="ARBA00023163"/>
    </source>
</evidence>
<evidence type="ECO:0000313" key="14">
    <source>
        <dbReference type="EMBL" id="OQV12973.1"/>
    </source>
</evidence>
<evidence type="ECO:0000256" key="2">
    <source>
        <dbReference type="ARBA" id="ARBA00022552"/>
    </source>
</evidence>
<evidence type="ECO:0000256" key="7">
    <source>
        <dbReference type="ARBA" id="ARBA00022946"/>
    </source>
</evidence>
<dbReference type="Gene3D" id="3.40.50.150">
    <property type="entry name" value="Vaccinia Virus protein VP39"/>
    <property type="match status" value="1"/>
</dbReference>
<evidence type="ECO:0000259" key="13">
    <source>
        <dbReference type="SMART" id="SM00650"/>
    </source>
</evidence>
<dbReference type="OrthoDB" id="16079at2759"/>
<feature type="domain" description="Ribosomal RNA adenine methylase transferase N-terminal" evidence="13">
    <location>
        <begin position="48"/>
        <end position="240"/>
    </location>
</feature>
<proteinExistence type="inferred from homology"/>
<dbReference type="FunFam" id="3.40.50.150:FF:000109">
    <property type="entry name" value="rRNA adenine N(6)-methyltransferase"/>
    <property type="match status" value="1"/>
</dbReference>
<dbReference type="Gene3D" id="1.10.8.100">
    <property type="entry name" value="Ribosomal RNA adenine dimethylase-like, domain 2"/>
    <property type="match status" value="1"/>
</dbReference>
<keyword evidence="5 11" id="KW-0949">S-adenosyl-L-methionine</keyword>
<feature type="binding site" evidence="11">
    <location>
        <position position="41"/>
    </location>
    <ligand>
        <name>S-adenosyl-L-methionine</name>
        <dbReference type="ChEBI" id="CHEBI:59789"/>
    </ligand>
</feature>
<accession>A0A1W0WCU2</accession>
<keyword evidence="4 11" id="KW-0808">Transferase</keyword>
<dbReference type="InterPro" id="IPR029063">
    <property type="entry name" value="SAM-dependent_MTases_sf"/>
</dbReference>
<comment type="caution">
    <text evidence="14">The sequence shown here is derived from an EMBL/GenBank/DDBJ whole genome shotgun (WGS) entry which is preliminary data.</text>
</comment>
<feature type="binding site" evidence="11">
    <location>
        <position position="147"/>
    </location>
    <ligand>
        <name>S-adenosyl-L-methionine</name>
        <dbReference type="ChEBI" id="CHEBI:59789"/>
    </ligand>
</feature>
<evidence type="ECO:0000256" key="12">
    <source>
        <dbReference type="RuleBase" id="RU362106"/>
    </source>
</evidence>
<dbReference type="PANTHER" id="PTHR11727:SF17">
    <property type="entry name" value="DIMETHYLADENOSINE TRANSFERASE 1, MITOCHONDRIAL"/>
    <property type="match status" value="1"/>
</dbReference>
<dbReference type="GO" id="GO:0034246">
    <property type="term" value="F:mitochondrial transcription factor activity"/>
    <property type="evidence" value="ECO:0007669"/>
    <property type="project" value="TreeGrafter"/>
</dbReference>
<dbReference type="InterPro" id="IPR020596">
    <property type="entry name" value="rRNA_Ade_Mease_Trfase_CS"/>
</dbReference>
<evidence type="ECO:0000256" key="9">
    <source>
        <dbReference type="ARBA" id="ARBA00023128"/>
    </source>
</evidence>
<dbReference type="PROSITE" id="PS51689">
    <property type="entry name" value="SAM_RNA_A_N6_MT"/>
    <property type="match status" value="1"/>
</dbReference>
<organism evidence="14 15">
    <name type="scientific">Hypsibius exemplaris</name>
    <name type="common">Freshwater tardigrade</name>
    <dbReference type="NCBI Taxonomy" id="2072580"/>
    <lineage>
        <taxon>Eukaryota</taxon>
        <taxon>Metazoa</taxon>
        <taxon>Ecdysozoa</taxon>
        <taxon>Tardigrada</taxon>
        <taxon>Eutardigrada</taxon>
        <taxon>Parachela</taxon>
        <taxon>Hypsibioidea</taxon>
        <taxon>Hypsibiidae</taxon>
        <taxon>Hypsibius</taxon>
    </lineage>
</organism>
<evidence type="ECO:0000256" key="11">
    <source>
        <dbReference type="PROSITE-ProRule" id="PRU01026"/>
    </source>
</evidence>
<evidence type="ECO:0000256" key="1">
    <source>
        <dbReference type="ARBA" id="ARBA00004173"/>
    </source>
</evidence>
<dbReference type="Pfam" id="PF00398">
    <property type="entry name" value="RrnaAD"/>
    <property type="match status" value="1"/>
</dbReference>
<feature type="binding site" evidence="11">
    <location>
        <position position="116"/>
    </location>
    <ligand>
        <name>S-adenosyl-L-methionine</name>
        <dbReference type="ChEBI" id="CHEBI:59789"/>
    </ligand>
</feature>
<evidence type="ECO:0000256" key="6">
    <source>
        <dbReference type="ARBA" id="ARBA00022884"/>
    </source>
</evidence>
<protein>
    <recommendedName>
        <fullName evidence="12">rRNA adenine N(6)-methyltransferase</fullName>
        <ecNumber evidence="12">2.1.1.-</ecNumber>
    </recommendedName>
</protein>
<dbReference type="GO" id="GO:0003723">
    <property type="term" value="F:RNA binding"/>
    <property type="evidence" value="ECO:0007669"/>
    <property type="project" value="UniProtKB-UniRule"/>
</dbReference>
<dbReference type="AlphaFoldDB" id="A0A1W0WCU2"/>
<dbReference type="InterPro" id="IPR001737">
    <property type="entry name" value="KsgA/Erm"/>
</dbReference>
<dbReference type="GO" id="GO:0000179">
    <property type="term" value="F:rRNA (adenine-N6,N6-)-dimethyltransferase activity"/>
    <property type="evidence" value="ECO:0007669"/>
    <property type="project" value="UniProtKB-UniRule"/>
</dbReference>
<feature type="binding site" evidence="11">
    <location>
        <position position="90"/>
    </location>
    <ligand>
        <name>S-adenosyl-L-methionine</name>
        <dbReference type="ChEBI" id="CHEBI:59789"/>
    </ligand>
</feature>
<dbReference type="InterPro" id="IPR020598">
    <property type="entry name" value="rRNA_Ade_methylase_Trfase_N"/>
</dbReference>
<evidence type="ECO:0000313" key="15">
    <source>
        <dbReference type="Proteomes" id="UP000192578"/>
    </source>
</evidence>